<dbReference type="EMBL" id="FONR01000002">
    <property type="protein sequence ID" value="SFE86370.1"/>
    <property type="molecule type" value="Genomic_DNA"/>
</dbReference>
<dbReference type="GO" id="GO:0006355">
    <property type="term" value="P:regulation of DNA-templated transcription"/>
    <property type="evidence" value="ECO:0007669"/>
    <property type="project" value="InterPro"/>
</dbReference>
<sequence length="89" mass="9367">MSLERVTITIPSETLDAVKSAAEREGLSVSAWLSRAAEHAAKIEAGLAAAAEAMAYVDPPTPDEQAWVDDFMNRVTQPTPTAEPSQGAA</sequence>
<dbReference type="Proteomes" id="UP000181942">
    <property type="component" value="Unassembled WGS sequence"/>
</dbReference>
<accession>A0A1I2E2E1</accession>
<gene>
    <name evidence="1" type="ORF">SAMN02787118_102924</name>
</gene>
<dbReference type="RefSeq" id="WP_075026776.1">
    <property type="nucleotide sequence ID" value="NZ_FONR01000002.1"/>
</dbReference>
<evidence type="ECO:0000313" key="2">
    <source>
        <dbReference type="Proteomes" id="UP000181942"/>
    </source>
</evidence>
<dbReference type="AlphaFoldDB" id="A0A1I2E2E1"/>
<dbReference type="InterPro" id="IPR010985">
    <property type="entry name" value="Ribbon_hlx_hlx"/>
</dbReference>
<reference evidence="1 2" key="1">
    <citation type="submission" date="2016-10" db="EMBL/GenBank/DDBJ databases">
        <authorList>
            <person name="de Groot N.N."/>
        </authorList>
    </citation>
    <scope>NUCLEOTIDE SEQUENCE [LARGE SCALE GENOMIC DNA]</scope>
    <source>
        <strain evidence="1 2">OK461</strain>
    </source>
</reference>
<dbReference type="CDD" id="cd21631">
    <property type="entry name" value="RHH_CopG_NikR-like"/>
    <property type="match status" value="1"/>
</dbReference>
<evidence type="ECO:0000313" key="1">
    <source>
        <dbReference type="EMBL" id="SFE86370.1"/>
    </source>
</evidence>
<dbReference type="OrthoDB" id="3391404at2"/>
<dbReference type="SUPFAM" id="SSF47598">
    <property type="entry name" value="Ribbon-helix-helix"/>
    <property type="match status" value="1"/>
</dbReference>
<protein>
    <submittedName>
        <fullName evidence="1">Ribbon-helix-helix protein, copG family</fullName>
    </submittedName>
</protein>
<proteinExistence type="predicted"/>
<organism evidence="1 2">
    <name type="scientific">Streptomyces mirabilis</name>
    <dbReference type="NCBI Taxonomy" id="68239"/>
    <lineage>
        <taxon>Bacteria</taxon>
        <taxon>Bacillati</taxon>
        <taxon>Actinomycetota</taxon>
        <taxon>Actinomycetes</taxon>
        <taxon>Kitasatosporales</taxon>
        <taxon>Streptomycetaceae</taxon>
        <taxon>Streptomyces</taxon>
    </lineage>
</organism>
<name>A0A1I2E2E1_9ACTN</name>